<dbReference type="InterPro" id="IPR039910">
    <property type="entry name" value="D15-like"/>
</dbReference>
<keyword evidence="8" id="KW-0998">Cell outer membrane</keyword>
<comment type="subcellular location">
    <subcellularLocation>
        <location evidence="1">Cell outer membrane</location>
    </subcellularLocation>
</comment>
<keyword evidence="5" id="KW-0812">Transmembrane</keyword>
<evidence type="ECO:0000256" key="3">
    <source>
        <dbReference type="ARBA" id="ARBA00015419"/>
    </source>
</evidence>
<name>K6XB80_9ALTE</name>
<comment type="subunit">
    <text evidence="10">Interacts with TamB to form the translocation and assembly module (TAM).</text>
</comment>
<accession>K6XB80</accession>
<dbReference type="Pfam" id="PF07244">
    <property type="entry name" value="POTRA"/>
    <property type="match status" value="1"/>
</dbReference>
<dbReference type="Gene3D" id="3.10.20.310">
    <property type="entry name" value="membrane protein fhac"/>
    <property type="match status" value="3"/>
</dbReference>
<evidence type="ECO:0000256" key="5">
    <source>
        <dbReference type="ARBA" id="ARBA00022692"/>
    </source>
</evidence>
<evidence type="ECO:0000256" key="2">
    <source>
        <dbReference type="ARBA" id="ARBA00010248"/>
    </source>
</evidence>
<keyword evidence="4" id="KW-1134">Transmembrane beta strand</keyword>
<evidence type="ECO:0000313" key="15">
    <source>
        <dbReference type="EMBL" id="GAC17874.1"/>
    </source>
</evidence>
<dbReference type="STRING" id="493475.GARC_0893"/>
<evidence type="ECO:0000259" key="13">
    <source>
        <dbReference type="Pfam" id="PF07244"/>
    </source>
</evidence>
<feature type="domain" description="POTRA" evidence="13">
    <location>
        <begin position="119"/>
        <end position="196"/>
    </location>
</feature>
<dbReference type="RefSeq" id="WP_007617122.1">
    <property type="nucleotide sequence ID" value="NZ_BAEO01000010.1"/>
</dbReference>
<dbReference type="GO" id="GO:0097347">
    <property type="term" value="C:TAM protein secretion complex"/>
    <property type="evidence" value="ECO:0007669"/>
    <property type="project" value="TreeGrafter"/>
</dbReference>
<dbReference type="InterPro" id="IPR000184">
    <property type="entry name" value="Bac_surfAg_D15"/>
</dbReference>
<feature type="domain" description="Bacterial surface antigen (D15)" evidence="12">
    <location>
        <begin position="277"/>
        <end position="585"/>
    </location>
</feature>
<dbReference type="OrthoDB" id="9803054at2"/>
<evidence type="ECO:0000256" key="4">
    <source>
        <dbReference type="ARBA" id="ARBA00022452"/>
    </source>
</evidence>
<dbReference type="EMBL" id="BAEO01000010">
    <property type="protein sequence ID" value="GAC17874.1"/>
    <property type="molecule type" value="Genomic_DNA"/>
</dbReference>
<dbReference type="Proteomes" id="UP000006327">
    <property type="component" value="Unassembled WGS sequence"/>
</dbReference>
<comment type="similarity">
    <text evidence="2">Belongs to the TamA family.</text>
</comment>
<evidence type="ECO:0000313" key="16">
    <source>
        <dbReference type="Proteomes" id="UP000006327"/>
    </source>
</evidence>
<dbReference type="AlphaFoldDB" id="K6XB80"/>
<evidence type="ECO:0000256" key="6">
    <source>
        <dbReference type="ARBA" id="ARBA00022729"/>
    </source>
</evidence>
<evidence type="ECO:0000256" key="1">
    <source>
        <dbReference type="ARBA" id="ARBA00004442"/>
    </source>
</evidence>
<keyword evidence="7" id="KW-0472">Membrane</keyword>
<dbReference type="GO" id="GO:0009279">
    <property type="term" value="C:cell outer membrane"/>
    <property type="evidence" value="ECO:0007669"/>
    <property type="project" value="UniProtKB-SubCell"/>
</dbReference>
<gene>
    <name evidence="15" type="primary">ytfM</name>
    <name evidence="15" type="ORF">GARC_0893</name>
</gene>
<evidence type="ECO:0000256" key="9">
    <source>
        <dbReference type="ARBA" id="ARBA00033063"/>
    </source>
</evidence>
<dbReference type="PANTHER" id="PTHR12815">
    <property type="entry name" value="SORTING AND ASSEMBLY MACHINERY SAMM50 PROTEIN FAMILY MEMBER"/>
    <property type="match status" value="1"/>
</dbReference>
<evidence type="ECO:0000259" key="14">
    <source>
        <dbReference type="Pfam" id="PF17243"/>
    </source>
</evidence>
<protein>
    <recommendedName>
        <fullName evidence="3">Translocation and assembly module subunit TamA</fullName>
    </recommendedName>
    <alternativeName>
        <fullName evidence="9">Autotransporter assembly factor TamA</fullName>
    </alternativeName>
</protein>
<feature type="signal peptide" evidence="11">
    <location>
        <begin position="1"/>
        <end position="26"/>
    </location>
</feature>
<keyword evidence="6 11" id="KW-0732">Signal</keyword>
<dbReference type="GO" id="GO:0009306">
    <property type="term" value="P:protein secretion"/>
    <property type="evidence" value="ECO:0007669"/>
    <property type="project" value="TreeGrafter"/>
</dbReference>
<dbReference type="InterPro" id="IPR035243">
    <property type="entry name" value="TamA_POTRA_Dom_1"/>
</dbReference>
<keyword evidence="16" id="KW-1185">Reference proteome</keyword>
<evidence type="ECO:0000259" key="12">
    <source>
        <dbReference type="Pfam" id="PF01103"/>
    </source>
</evidence>
<dbReference type="eggNOG" id="COG0729">
    <property type="taxonomic scope" value="Bacteria"/>
</dbReference>
<dbReference type="Pfam" id="PF01103">
    <property type="entry name" value="Omp85"/>
    <property type="match status" value="1"/>
</dbReference>
<dbReference type="Gene3D" id="2.40.160.50">
    <property type="entry name" value="membrane protein fhac: a member of the omp85/tpsb transporter family"/>
    <property type="match status" value="1"/>
</dbReference>
<reference evidence="15 16" key="1">
    <citation type="journal article" date="2017" name="Antonie Van Leeuwenhoek">
        <title>Rhizobium rhizosphaerae sp. nov., a novel species isolated from rice rhizosphere.</title>
        <authorList>
            <person name="Zhao J.J."/>
            <person name="Zhang J."/>
            <person name="Zhang R.J."/>
            <person name="Zhang C.W."/>
            <person name="Yin H.Q."/>
            <person name="Zhang X.X."/>
        </authorList>
    </citation>
    <scope>NUCLEOTIDE SEQUENCE [LARGE SCALE GENOMIC DNA]</scope>
    <source>
        <strain evidence="15 16">BSs20135</strain>
    </source>
</reference>
<evidence type="ECO:0000256" key="7">
    <source>
        <dbReference type="ARBA" id="ARBA00023136"/>
    </source>
</evidence>
<dbReference type="PANTHER" id="PTHR12815:SF47">
    <property type="entry name" value="TRANSLOCATION AND ASSEMBLY MODULE SUBUNIT TAMA"/>
    <property type="match status" value="1"/>
</dbReference>
<feature type="chain" id="PRO_5003896528" description="Translocation and assembly module subunit TamA" evidence="11">
    <location>
        <begin position="27"/>
        <end position="588"/>
    </location>
</feature>
<dbReference type="InterPro" id="IPR010827">
    <property type="entry name" value="BamA/TamA_POTRA"/>
</dbReference>
<feature type="domain" description="TamA POTRA" evidence="14">
    <location>
        <begin position="28"/>
        <end position="84"/>
    </location>
</feature>
<dbReference type="Pfam" id="PF17243">
    <property type="entry name" value="POTRA_TamA_1"/>
    <property type="match status" value="1"/>
</dbReference>
<evidence type="ECO:0000256" key="11">
    <source>
        <dbReference type="SAM" id="SignalP"/>
    </source>
</evidence>
<evidence type="ECO:0000256" key="8">
    <source>
        <dbReference type="ARBA" id="ARBA00023237"/>
    </source>
</evidence>
<organism evidence="15 16">
    <name type="scientific">Paraglaciecola arctica BSs20135</name>
    <dbReference type="NCBI Taxonomy" id="493475"/>
    <lineage>
        <taxon>Bacteria</taxon>
        <taxon>Pseudomonadati</taxon>
        <taxon>Pseudomonadota</taxon>
        <taxon>Gammaproteobacteria</taxon>
        <taxon>Alteromonadales</taxon>
        <taxon>Alteromonadaceae</taxon>
        <taxon>Paraglaciecola</taxon>
    </lineage>
</organism>
<proteinExistence type="inferred from homology"/>
<comment type="caution">
    <text evidence="15">The sequence shown here is derived from an EMBL/GenBank/DDBJ whole genome shotgun (WGS) entry which is preliminary data.</text>
</comment>
<sequence length="588" mass="65986">MFPYTSFFRTFFLLSMLLFALFKVHAAEVDIKGIDDDRVLKNVRAHVESLDLPSASYQFSQYQDSLQLKVEAATQVFGYYHATSVATPPSVASDNLFSKNKNWSLLVDLGAVTLVRTLSIKIVGQGAQDQEIQSLLSSINLKQGKPLEHSVYEKAKNDLQSLALSRGYFDFEFEQSSIKVFESLNAADITLHINSGVRYKFADLRFGKDTRSQQLVKSLTPFKTGDLYQASQLGLLNQRLKQTQYFRHVIVRPLVAEAVDDGVPIEVILTHKPRDNFDVGLGYSSDVRARFTGKWKRPWVNESGHSIGAEVFVSSPEQYVSVNYKVPLEDAIQNYLSYQAGFQAQNENDTSSHKWSISATRHWTVENSDWQRSAFIRLEQETFIQGLEPEQTTHLLTPGFTLSRLRSKGGMDINWGDKQTITTEFASDSLLSDINMLRITASSKWVRSVEQHRFVWRAEVGGIVSNDFDQIPSSLRYFTGGDQSVRGFDYKTLSPFELDSDGDPELTGGQYLAVASIEYSYPVAENWRAAAFVDAGNATEELFKDPAIGVGFGAIWNSPIGPVRLYLAKGKSDFGSSRYFHISMGPSL</sequence>
<evidence type="ECO:0000256" key="10">
    <source>
        <dbReference type="ARBA" id="ARBA00093548"/>
    </source>
</evidence>